<name>A0A232EE89_9HYME</name>
<sequence length="129" mass="15098">MDAGDREQLNQDVDRLHDRTANMLALLSSQTHISLHQKLNDTQRTLHEQHLQFLRFANRTNLLDNFANRTVTVQSLLKWVYQFDQSLEHSINSYKTLVNTIEKATQGHLHPPVIYTLNNKWTYRGCKAL</sequence>
<gene>
    <name evidence="1" type="ORF">TSAR_015925</name>
</gene>
<reference evidence="1 2" key="1">
    <citation type="journal article" date="2017" name="Curr. Biol.">
        <title>The Evolution of Venom by Co-option of Single-Copy Genes.</title>
        <authorList>
            <person name="Martinson E.O."/>
            <person name="Mrinalini"/>
            <person name="Kelkar Y.D."/>
            <person name="Chang C.H."/>
            <person name="Werren J.H."/>
        </authorList>
    </citation>
    <scope>NUCLEOTIDE SEQUENCE [LARGE SCALE GENOMIC DNA]</scope>
    <source>
        <strain evidence="1 2">Alberta</strain>
        <tissue evidence="1">Whole body</tissue>
    </source>
</reference>
<evidence type="ECO:0000313" key="1">
    <source>
        <dbReference type="EMBL" id="OXU16670.1"/>
    </source>
</evidence>
<accession>A0A232EE89</accession>
<dbReference type="EMBL" id="NNAY01005449">
    <property type="protein sequence ID" value="OXU16670.1"/>
    <property type="molecule type" value="Genomic_DNA"/>
</dbReference>
<dbReference type="Proteomes" id="UP000215335">
    <property type="component" value="Unassembled WGS sequence"/>
</dbReference>
<dbReference type="OrthoDB" id="7697589at2759"/>
<dbReference type="AlphaFoldDB" id="A0A232EE89"/>
<organism evidence="1 2">
    <name type="scientific">Trichomalopsis sarcophagae</name>
    <dbReference type="NCBI Taxonomy" id="543379"/>
    <lineage>
        <taxon>Eukaryota</taxon>
        <taxon>Metazoa</taxon>
        <taxon>Ecdysozoa</taxon>
        <taxon>Arthropoda</taxon>
        <taxon>Hexapoda</taxon>
        <taxon>Insecta</taxon>
        <taxon>Pterygota</taxon>
        <taxon>Neoptera</taxon>
        <taxon>Endopterygota</taxon>
        <taxon>Hymenoptera</taxon>
        <taxon>Apocrita</taxon>
        <taxon>Proctotrupomorpha</taxon>
        <taxon>Chalcidoidea</taxon>
        <taxon>Pteromalidae</taxon>
        <taxon>Pteromalinae</taxon>
        <taxon>Trichomalopsis</taxon>
    </lineage>
</organism>
<evidence type="ECO:0000313" key="2">
    <source>
        <dbReference type="Proteomes" id="UP000215335"/>
    </source>
</evidence>
<proteinExistence type="predicted"/>
<keyword evidence="2" id="KW-1185">Reference proteome</keyword>
<protein>
    <submittedName>
        <fullName evidence="1">Uncharacterized protein</fullName>
    </submittedName>
</protein>
<comment type="caution">
    <text evidence="1">The sequence shown here is derived from an EMBL/GenBank/DDBJ whole genome shotgun (WGS) entry which is preliminary data.</text>
</comment>